<feature type="region of interest" description="ACP-binding" evidence="10">
    <location>
        <begin position="256"/>
        <end position="260"/>
    </location>
</feature>
<feature type="domain" description="Beta-ketoacyl-[acyl-carrier-protein] synthase III C-terminal" evidence="11">
    <location>
        <begin position="239"/>
        <end position="326"/>
    </location>
</feature>
<keyword evidence="4 10" id="KW-0808">Transferase</keyword>
<keyword evidence="8 10" id="KW-0511">Multifunctional enzyme</keyword>
<dbReference type="Gene3D" id="3.40.47.10">
    <property type="match status" value="1"/>
</dbReference>
<accession>A0A5P9NPG0</accession>
<evidence type="ECO:0000259" key="11">
    <source>
        <dbReference type="Pfam" id="PF08541"/>
    </source>
</evidence>
<comment type="similarity">
    <text evidence="1 10">Belongs to the thiolase-like superfamily. FabH family.</text>
</comment>
<dbReference type="CDD" id="cd00830">
    <property type="entry name" value="KAS_III"/>
    <property type="match status" value="1"/>
</dbReference>
<keyword evidence="9 10" id="KW-0012">Acyltransferase</keyword>
<keyword evidence="3 10" id="KW-0444">Lipid biosynthesis</keyword>
<name>A0A5P9NPG0_9GAMM</name>
<dbReference type="GO" id="GO:0004315">
    <property type="term" value="F:3-oxoacyl-[acyl-carrier-protein] synthase activity"/>
    <property type="evidence" value="ECO:0007669"/>
    <property type="project" value="InterPro"/>
</dbReference>
<dbReference type="GO" id="GO:0044550">
    <property type="term" value="P:secondary metabolite biosynthetic process"/>
    <property type="evidence" value="ECO:0007669"/>
    <property type="project" value="TreeGrafter"/>
</dbReference>
<feature type="domain" description="Beta-ketoacyl-[acyl-carrier-protein] synthase III N-terminal" evidence="12">
    <location>
        <begin position="109"/>
        <end position="187"/>
    </location>
</feature>
<comment type="subcellular location">
    <subcellularLocation>
        <location evidence="10">Cytoplasm</location>
    </subcellularLocation>
</comment>
<dbReference type="InterPro" id="IPR016039">
    <property type="entry name" value="Thiolase-like"/>
</dbReference>
<evidence type="ECO:0000256" key="1">
    <source>
        <dbReference type="ARBA" id="ARBA00008642"/>
    </source>
</evidence>
<dbReference type="InterPro" id="IPR013751">
    <property type="entry name" value="ACP_syn_III_N"/>
</dbReference>
<dbReference type="NCBIfam" id="TIGR00747">
    <property type="entry name" value="fabH"/>
    <property type="match status" value="1"/>
</dbReference>
<dbReference type="Pfam" id="PF08545">
    <property type="entry name" value="ACP_syn_III"/>
    <property type="match status" value="1"/>
</dbReference>
<dbReference type="EC" id="2.3.1.180" evidence="10"/>
<feature type="active site" evidence="10">
    <location>
        <position position="285"/>
    </location>
</feature>
<evidence type="ECO:0000256" key="6">
    <source>
        <dbReference type="ARBA" id="ARBA00023098"/>
    </source>
</evidence>
<sequence length="338" mass="36161">MTISRAAITATGGYVPDKIVTNAEISAAVDTSDEWILARTGIRERRVLEPPAATSDMAVIAVQRLLEERGLSALEIDLIICATVSPDHVYPATANIIATKVGASNAWGYDIGAACAGFLFALWTGAKFVESGTHDKVIVVGADTMSRKTNPRDRETCILFGDGAGAVLLERDNRGYGLIDGIMKSNGSGQEFLYQKAGGSKYPSTEQNVKDGDHFVTQSGAVVFKHAVKGFTEVARQIMDRNGLGPGDLSFFIPHQANRRIIDSASSNLGLAPEQVLLNIDRYGNTTNASIPLCIWENADNFEPGQNIILASFGGGFSWGGIYLSWASDGARLEELSL</sequence>
<evidence type="ECO:0000256" key="5">
    <source>
        <dbReference type="ARBA" id="ARBA00022832"/>
    </source>
</evidence>
<comment type="catalytic activity">
    <reaction evidence="10">
        <text>malonyl-[ACP] + acetyl-CoA + H(+) = 3-oxobutanoyl-[ACP] + CO2 + CoA</text>
        <dbReference type="Rhea" id="RHEA:12080"/>
        <dbReference type="Rhea" id="RHEA-COMP:9623"/>
        <dbReference type="Rhea" id="RHEA-COMP:9625"/>
        <dbReference type="ChEBI" id="CHEBI:15378"/>
        <dbReference type="ChEBI" id="CHEBI:16526"/>
        <dbReference type="ChEBI" id="CHEBI:57287"/>
        <dbReference type="ChEBI" id="CHEBI:57288"/>
        <dbReference type="ChEBI" id="CHEBI:78449"/>
        <dbReference type="ChEBI" id="CHEBI:78450"/>
        <dbReference type="EC" id="2.3.1.180"/>
    </reaction>
</comment>
<evidence type="ECO:0000256" key="4">
    <source>
        <dbReference type="ARBA" id="ARBA00022679"/>
    </source>
</evidence>
<dbReference type="EMBL" id="CP036422">
    <property type="protein sequence ID" value="QFU77710.1"/>
    <property type="molecule type" value="Genomic_DNA"/>
</dbReference>
<evidence type="ECO:0000256" key="9">
    <source>
        <dbReference type="ARBA" id="ARBA00023315"/>
    </source>
</evidence>
<evidence type="ECO:0000313" key="13">
    <source>
        <dbReference type="EMBL" id="QFU77710.1"/>
    </source>
</evidence>
<keyword evidence="2 10" id="KW-0963">Cytoplasm</keyword>
<comment type="function">
    <text evidence="10">Catalyzes the condensation reaction of fatty acid synthesis by the addition to an acyl acceptor of two carbons from malonyl-ACP. Catalyzes the first condensation reaction which initiates fatty acid synthesis and may therefore play a role in governing the total rate of fatty acid production. Possesses both acetoacetyl-ACP synthase and acetyl transacylase activities. Its substrate specificity determines the biosynthesis of branched-chain and/or straight-chain of fatty acids.</text>
</comment>
<comment type="pathway">
    <text evidence="10">Lipid metabolism; fatty acid biosynthesis.</text>
</comment>
<organism evidence="13 14">
    <name type="scientific">Halioglobus maricola</name>
    <dbReference type="NCBI Taxonomy" id="2601894"/>
    <lineage>
        <taxon>Bacteria</taxon>
        <taxon>Pseudomonadati</taxon>
        <taxon>Pseudomonadota</taxon>
        <taxon>Gammaproteobacteria</taxon>
        <taxon>Cellvibrionales</taxon>
        <taxon>Halieaceae</taxon>
        <taxon>Halioglobus</taxon>
    </lineage>
</organism>
<evidence type="ECO:0000256" key="3">
    <source>
        <dbReference type="ARBA" id="ARBA00022516"/>
    </source>
</evidence>
<proteinExistence type="inferred from homology"/>
<dbReference type="Proteomes" id="UP000326287">
    <property type="component" value="Chromosome"/>
</dbReference>
<protein>
    <recommendedName>
        <fullName evidence="10">Beta-ketoacyl-[acyl-carrier-protein] synthase III</fullName>
        <shortName evidence="10">Beta-ketoacyl-ACP synthase III</shortName>
        <shortName evidence="10">KAS III</shortName>
        <ecNumber evidence="10">2.3.1.180</ecNumber>
    </recommendedName>
    <alternativeName>
        <fullName evidence="10">3-oxoacyl-[acyl-carrier-protein] synthase 3</fullName>
    </alternativeName>
    <alternativeName>
        <fullName evidence="10">3-oxoacyl-[acyl-carrier-protein] synthase III</fullName>
    </alternativeName>
</protein>
<dbReference type="PANTHER" id="PTHR34069">
    <property type="entry name" value="3-OXOACYL-[ACYL-CARRIER-PROTEIN] SYNTHASE 3"/>
    <property type="match status" value="1"/>
</dbReference>
<dbReference type="UniPathway" id="UPA00094"/>
<evidence type="ECO:0000259" key="12">
    <source>
        <dbReference type="Pfam" id="PF08545"/>
    </source>
</evidence>
<comment type="subunit">
    <text evidence="10">Homodimer.</text>
</comment>
<evidence type="ECO:0000256" key="2">
    <source>
        <dbReference type="ARBA" id="ARBA00022490"/>
    </source>
</evidence>
<feature type="active site" evidence="10">
    <location>
        <position position="115"/>
    </location>
</feature>
<evidence type="ECO:0000256" key="7">
    <source>
        <dbReference type="ARBA" id="ARBA00023160"/>
    </source>
</evidence>
<keyword evidence="14" id="KW-1185">Reference proteome</keyword>
<dbReference type="GO" id="GO:0006633">
    <property type="term" value="P:fatty acid biosynthetic process"/>
    <property type="evidence" value="ECO:0007669"/>
    <property type="project" value="UniProtKB-UniRule"/>
</dbReference>
<dbReference type="KEGG" id="halc:EY643_01370"/>
<reference evidence="13 14" key="1">
    <citation type="submission" date="2019-02" db="EMBL/GenBank/DDBJ databases">
        <authorList>
            <person name="Li S.-H."/>
        </authorList>
    </citation>
    <scope>NUCLEOTIDE SEQUENCE [LARGE SCALE GENOMIC DNA]</scope>
    <source>
        <strain evidence="13 14">IMCC14385</strain>
    </source>
</reference>
<feature type="active site" evidence="10">
    <location>
        <position position="255"/>
    </location>
</feature>
<keyword evidence="6 10" id="KW-0443">Lipid metabolism</keyword>
<dbReference type="GO" id="GO:0005737">
    <property type="term" value="C:cytoplasm"/>
    <property type="evidence" value="ECO:0007669"/>
    <property type="project" value="UniProtKB-SubCell"/>
</dbReference>
<dbReference type="NCBIfam" id="NF006829">
    <property type="entry name" value="PRK09352.1"/>
    <property type="match status" value="1"/>
</dbReference>
<comment type="domain">
    <text evidence="10">The last Arg residue of the ACP-binding site is essential for the weak association between ACP/AcpP and FabH.</text>
</comment>
<dbReference type="RefSeq" id="WP_153240857.1">
    <property type="nucleotide sequence ID" value="NZ_CP036422.1"/>
</dbReference>
<dbReference type="PANTHER" id="PTHR34069:SF2">
    <property type="entry name" value="BETA-KETOACYL-[ACYL-CARRIER-PROTEIN] SYNTHASE III"/>
    <property type="match status" value="1"/>
</dbReference>
<dbReference type="AlphaFoldDB" id="A0A5P9NPG0"/>
<dbReference type="HAMAP" id="MF_01815">
    <property type="entry name" value="FabH"/>
    <property type="match status" value="1"/>
</dbReference>
<keyword evidence="5 10" id="KW-0276">Fatty acid metabolism</keyword>
<dbReference type="GO" id="GO:0033818">
    <property type="term" value="F:beta-ketoacyl-acyl-carrier-protein synthase III activity"/>
    <property type="evidence" value="ECO:0007669"/>
    <property type="project" value="UniProtKB-UniRule"/>
</dbReference>
<evidence type="ECO:0000256" key="10">
    <source>
        <dbReference type="HAMAP-Rule" id="MF_01815"/>
    </source>
</evidence>
<evidence type="ECO:0000313" key="14">
    <source>
        <dbReference type="Proteomes" id="UP000326287"/>
    </source>
</evidence>
<dbReference type="InterPro" id="IPR004655">
    <property type="entry name" value="FabH"/>
</dbReference>
<dbReference type="Pfam" id="PF08541">
    <property type="entry name" value="ACP_syn_III_C"/>
    <property type="match status" value="1"/>
</dbReference>
<dbReference type="OrthoDB" id="9815506at2"/>
<gene>
    <name evidence="10" type="primary">fabH</name>
    <name evidence="13" type="ORF">EY643_01370</name>
</gene>
<dbReference type="InterPro" id="IPR013747">
    <property type="entry name" value="ACP_syn_III_C"/>
</dbReference>
<evidence type="ECO:0000256" key="8">
    <source>
        <dbReference type="ARBA" id="ARBA00023268"/>
    </source>
</evidence>
<dbReference type="SUPFAM" id="SSF53901">
    <property type="entry name" value="Thiolase-like"/>
    <property type="match status" value="1"/>
</dbReference>
<keyword evidence="7 10" id="KW-0275">Fatty acid biosynthesis</keyword>